<evidence type="ECO:0000313" key="2">
    <source>
        <dbReference type="EMBL" id="MBT1706103.1"/>
    </source>
</evidence>
<organism evidence="2 3">
    <name type="scientific">Chryseosolibacter indicus</name>
    <dbReference type="NCBI Taxonomy" id="2782351"/>
    <lineage>
        <taxon>Bacteria</taxon>
        <taxon>Pseudomonadati</taxon>
        <taxon>Bacteroidota</taxon>
        <taxon>Cytophagia</taxon>
        <taxon>Cytophagales</taxon>
        <taxon>Chryseotaleaceae</taxon>
        <taxon>Chryseosolibacter</taxon>
    </lineage>
</organism>
<dbReference type="InterPro" id="IPR018060">
    <property type="entry name" value="HTH_AraC"/>
</dbReference>
<comment type="caution">
    <text evidence="2">The sequence shown here is derived from an EMBL/GenBank/DDBJ whole genome shotgun (WGS) entry which is preliminary data.</text>
</comment>
<dbReference type="RefSeq" id="WP_254157014.1">
    <property type="nucleotide sequence ID" value="NZ_JAHESD010000083.1"/>
</dbReference>
<dbReference type="SMART" id="SM00342">
    <property type="entry name" value="HTH_ARAC"/>
    <property type="match status" value="1"/>
</dbReference>
<protein>
    <submittedName>
        <fullName evidence="2">AraC family transcriptional regulator</fullName>
    </submittedName>
</protein>
<name>A0ABS5VYG0_9BACT</name>
<keyword evidence="3" id="KW-1185">Reference proteome</keyword>
<dbReference type="Proteomes" id="UP000772618">
    <property type="component" value="Unassembled WGS sequence"/>
</dbReference>
<proteinExistence type="predicted"/>
<dbReference type="EMBL" id="JAHESD010000083">
    <property type="protein sequence ID" value="MBT1706103.1"/>
    <property type="molecule type" value="Genomic_DNA"/>
</dbReference>
<feature type="domain" description="HTH araC/xylS-type" evidence="1">
    <location>
        <begin position="161"/>
        <end position="266"/>
    </location>
</feature>
<gene>
    <name evidence="2" type="ORF">KK060_22620</name>
</gene>
<evidence type="ECO:0000313" key="3">
    <source>
        <dbReference type="Proteomes" id="UP000772618"/>
    </source>
</evidence>
<sequence length="282" mass="32323">MINEANQYIRSERISVPDEFKDVFSHFYIAENHSLQAVQKTLLPSFQIMLVFNFGPPVIASSSVGNEIVIESCLVVGPIKKTINYTLPPHAELLVANFIGDSFYRFFTTASNEFLALHPDLLLGENCFSAVWQCMKDLPSVEQRLHFLLDFSRQYLRQKDDTVEKILSMEYNSSAYSVVKAVANETSLSERSVQLKYKKFLGYTAKEMARYQRFMKAIAFVQSKAVMSENIDWADVVERFGYYDQSQLIHDFQHFVNLSPKNYVALLKDICSARGDKAKVKT</sequence>
<dbReference type="Gene3D" id="1.10.10.60">
    <property type="entry name" value="Homeodomain-like"/>
    <property type="match status" value="1"/>
</dbReference>
<dbReference type="PROSITE" id="PS01124">
    <property type="entry name" value="HTH_ARAC_FAMILY_2"/>
    <property type="match status" value="1"/>
</dbReference>
<accession>A0ABS5VYG0</accession>
<evidence type="ECO:0000259" key="1">
    <source>
        <dbReference type="PROSITE" id="PS01124"/>
    </source>
</evidence>
<reference evidence="2 3" key="1">
    <citation type="submission" date="2021-05" db="EMBL/GenBank/DDBJ databases">
        <title>A Polyphasic approach of four new species of the genus Ohtaekwangia: Ohtaekwangia histidinii sp. nov., Ohtaekwangia cretensis sp. nov., Ohtaekwangia indiensis sp. nov., Ohtaekwangia reichenbachii sp. nov. from diverse environment.</title>
        <authorList>
            <person name="Octaviana S."/>
        </authorList>
    </citation>
    <scope>NUCLEOTIDE SEQUENCE [LARGE SCALE GENOMIC DNA]</scope>
    <source>
        <strain evidence="2 3">PWU20</strain>
    </source>
</reference>